<proteinExistence type="predicted"/>
<evidence type="ECO:0000313" key="1">
    <source>
        <dbReference type="EMBL" id="GLS82274.1"/>
    </source>
</evidence>
<dbReference type="RefSeq" id="WP_095497827.1">
    <property type="nucleotide sequence ID" value="NZ_BSPO01000001.1"/>
</dbReference>
<protein>
    <submittedName>
        <fullName evidence="1">Uncharacterized protein</fullName>
    </submittedName>
</protein>
<comment type="caution">
    <text evidence="1">The sequence shown here is derived from an EMBL/GenBank/DDBJ whole genome shotgun (WGS) entry which is preliminary data.</text>
</comment>
<dbReference type="AlphaFoldDB" id="A0AA37TJD8"/>
<evidence type="ECO:0000313" key="2">
    <source>
        <dbReference type="Proteomes" id="UP001157439"/>
    </source>
</evidence>
<accession>A0AA37TJD8</accession>
<dbReference type="EMBL" id="BSPO01000001">
    <property type="protein sequence ID" value="GLS82274.1"/>
    <property type="molecule type" value="Genomic_DNA"/>
</dbReference>
<organism evidence="1 2">
    <name type="scientific">Paraferrimonas haliotis</name>
    <dbReference type="NCBI Taxonomy" id="2013866"/>
    <lineage>
        <taxon>Bacteria</taxon>
        <taxon>Pseudomonadati</taxon>
        <taxon>Pseudomonadota</taxon>
        <taxon>Gammaproteobacteria</taxon>
        <taxon>Alteromonadales</taxon>
        <taxon>Ferrimonadaceae</taxon>
        <taxon>Paraferrimonas</taxon>
    </lineage>
</organism>
<gene>
    <name evidence="1" type="ORF">GCM10007894_02510</name>
</gene>
<reference evidence="1 2" key="1">
    <citation type="journal article" date="2014" name="Int. J. Syst. Evol. Microbiol.">
        <title>Complete genome sequence of Corynebacterium casei LMG S-19264T (=DSM 44701T), isolated from a smear-ripened cheese.</title>
        <authorList>
            <consortium name="US DOE Joint Genome Institute (JGI-PGF)"/>
            <person name="Walter F."/>
            <person name="Albersmeier A."/>
            <person name="Kalinowski J."/>
            <person name="Ruckert C."/>
        </authorList>
    </citation>
    <scope>NUCLEOTIDE SEQUENCE [LARGE SCALE GENOMIC DNA]</scope>
    <source>
        <strain evidence="1 2">NBRC 112785</strain>
    </source>
</reference>
<dbReference type="Proteomes" id="UP001157439">
    <property type="component" value="Unassembled WGS sequence"/>
</dbReference>
<keyword evidence="2" id="KW-1185">Reference proteome</keyword>
<name>A0AA37TJD8_9GAMM</name>
<sequence length="162" mass="19465">MSEHTMWKFIAVFTLVFGSNALATPLPKSNLSHDGYPQYSPVKSSHKYASHNRGKHRYYGPSWSHWDRWHYWNRWDNRYHWPYYGSAVQFNYYPRTRARVKTVEPVQAPVTVTTHIESAEKGLVRLPQNARVEVTPSGTYYHWQGKRYHFDWQKQRYVEVEQ</sequence>